<feature type="region of interest" description="Disordered" evidence="1">
    <location>
        <begin position="95"/>
        <end position="117"/>
    </location>
</feature>
<evidence type="ECO:0000259" key="2">
    <source>
        <dbReference type="Pfam" id="PF00004"/>
    </source>
</evidence>
<dbReference type="PANTHER" id="PTHR43718">
    <property type="entry name" value="LON PROTEASE"/>
    <property type="match status" value="1"/>
</dbReference>
<dbReference type="EMBL" id="MN740583">
    <property type="protein sequence ID" value="QHU35134.1"/>
    <property type="molecule type" value="Genomic_DNA"/>
</dbReference>
<sequence>MDQEITTHQYSTRSKSVRTKTQQSLPIKKFKVKIIDHHDEDNLNIENLYNKKASKKVEKKVKKSKKTKNIRENIKNIRVKTKNIREKKIKKAYGYAGGKNKFKSTSVKRKRKTREKKTLTPPLKVVELNTDTPIIKKKRETVKININPDATKLLTNMILEKAFGAFKNKNIMDPEYDSDSDSDYEPIDGLPENIDYMEEETKYLKNLNKTERSKIFDTERQILEFNSNTIPTRFKILQSSLNISSKNIILKKLDHYYSLEETENEYSKLTQWVEGLEKIPLGQNYEMNVNLDNHTNEIVGYFNNVKNILDKSVFGHEIAKSKIIQILAQNITNPQCLGNCIAIQGPPGNGKTTLVKDGICKALGRPFGFVPLGGMQNSDFMVGHDYTYEGGKPGRIVEILQETQCMNPVIYFDELDKISDTPKGEEIAGVLCHLTDPSQNSEFHDKYFSGIDFDISKAIFIFSYNDESKVNKILLDRMTKIHTKGFGTNEKLQISKNYLIPRMCKDVGFNEKDVIFPDEIIKSIITNKTLDEKGVRNLKRCFETIISKLNVIKLLNGYSNFNTDIDRENDLKILNQNNELFENMYEQKDEKLEQLNNISDNNSKEKLKEVKAAEKKNDKKISLDISKKGKVKEKKDEKKKKKKEKKNKDESGEDSCYFCKDRHSSNDCPTIKGGENEDFIRDYVENLVELVATKVEREKKRKPISKKEKKDLIKYHIPECSFPITITDKLVNKLLEKNSSQNINLQMLYI</sequence>
<dbReference type="GO" id="GO:0005759">
    <property type="term" value="C:mitochondrial matrix"/>
    <property type="evidence" value="ECO:0007669"/>
    <property type="project" value="TreeGrafter"/>
</dbReference>
<dbReference type="Gene3D" id="3.40.50.300">
    <property type="entry name" value="P-loop containing nucleotide triphosphate hydrolases"/>
    <property type="match status" value="1"/>
</dbReference>
<evidence type="ECO:0000256" key="1">
    <source>
        <dbReference type="SAM" id="MobiDB-lite"/>
    </source>
</evidence>
<evidence type="ECO:0000313" key="3">
    <source>
        <dbReference type="EMBL" id="QHU35134.1"/>
    </source>
</evidence>
<dbReference type="GO" id="GO:0006515">
    <property type="term" value="P:protein quality control for misfolded or incompletely synthesized proteins"/>
    <property type="evidence" value="ECO:0007669"/>
    <property type="project" value="TreeGrafter"/>
</dbReference>
<dbReference type="GO" id="GO:0004252">
    <property type="term" value="F:serine-type endopeptidase activity"/>
    <property type="evidence" value="ECO:0007669"/>
    <property type="project" value="InterPro"/>
</dbReference>
<dbReference type="GO" id="GO:0051131">
    <property type="term" value="P:chaperone-mediated protein complex assembly"/>
    <property type="evidence" value="ECO:0007669"/>
    <property type="project" value="TreeGrafter"/>
</dbReference>
<dbReference type="Pfam" id="PF00004">
    <property type="entry name" value="AAA"/>
    <property type="match status" value="1"/>
</dbReference>
<dbReference type="GO" id="GO:0003697">
    <property type="term" value="F:single-stranded DNA binding"/>
    <property type="evidence" value="ECO:0007669"/>
    <property type="project" value="TreeGrafter"/>
</dbReference>
<protein>
    <recommendedName>
        <fullName evidence="2">ATPase AAA-type core domain-containing protein</fullName>
    </recommendedName>
</protein>
<feature type="domain" description="ATPase AAA-type core" evidence="2">
    <location>
        <begin position="343"/>
        <end position="481"/>
    </location>
</feature>
<organism evidence="3">
    <name type="scientific">viral metagenome</name>
    <dbReference type="NCBI Taxonomy" id="1070528"/>
    <lineage>
        <taxon>unclassified sequences</taxon>
        <taxon>metagenomes</taxon>
        <taxon>organismal metagenomes</taxon>
    </lineage>
</organism>
<feature type="compositionally biased region" description="Basic residues" evidence="1">
    <location>
        <begin position="100"/>
        <end position="115"/>
    </location>
</feature>
<dbReference type="InterPro" id="IPR027417">
    <property type="entry name" value="P-loop_NTPase"/>
</dbReference>
<dbReference type="PANTHER" id="PTHR43718:SF2">
    <property type="entry name" value="LON PROTEASE HOMOLOG, MITOCHONDRIAL"/>
    <property type="match status" value="1"/>
</dbReference>
<feature type="compositionally biased region" description="Basic residues" evidence="1">
    <location>
        <begin position="632"/>
        <end position="645"/>
    </location>
</feature>
<feature type="region of interest" description="Disordered" evidence="1">
    <location>
        <begin position="632"/>
        <end position="656"/>
    </location>
</feature>
<proteinExistence type="predicted"/>
<dbReference type="GO" id="GO:0007005">
    <property type="term" value="P:mitochondrion organization"/>
    <property type="evidence" value="ECO:0007669"/>
    <property type="project" value="TreeGrafter"/>
</dbReference>
<reference evidence="3" key="1">
    <citation type="journal article" date="2020" name="Nature">
        <title>Giant virus diversity and host interactions through global metagenomics.</title>
        <authorList>
            <person name="Schulz F."/>
            <person name="Roux S."/>
            <person name="Paez-Espino D."/>
            <person name="Jungbluth S."/>
            <person name="Walsh D.A."/>
            <person name="Denef V.J."/>
            <person name="McMahon K.D."/>
            <person name="Konstantinidis K.T."/>
            <person name="Eloe-Fadrosh E.A."/>
            <person name="Kyrpides N.C."/>
            <person name="Woyke T."/>
        </authorList>
    </citation>
    <scope>NUCLEOTIDE SEQUENCE</scope>
    <source>
        <strain evidence="3">GVMAG-S-1017745-26</strain>
    </source>
</reference>
<dbReference type="AlphaFoldDB" id="A0A6C0LZY4"/>
<dbReference type="InterPro" id="IPR003959">
    <property type="entry name" value="ATPase_AAA_core"/>
</dbReference>
<dbReference type="GO" id="GO:0005524">
    <property type="term" value="F:ATP binding"/>
    <property type="evidence" value="ECO:0007669"/>
    <property type="project" value="InterPro"/>
</dbReference>
<accession>A0A6C0LZY4</accession>
<dbReference type="InterPro" id="IPR027065">
    <property type="entry name" value="Lon_Prtase"/>
</dbReference>
<dbReference type="GO" id="GO:0016887">
    <property type="term" value="F:ATP hydrolysis activity"/>
    <property type="evidence" value="ECO:0007669"/>
    <property type="project" value="InterPro"/>
</dbReference>
<dbReference type="GO" id="GO:0004176">
    <property type="term" value="F:ATP-dependent peptidase activity"/>
    <property type="evidence" value="ECO:0007669"/>
    <property type="project" value="InterPro"/>
</dbReference>
<dbReference type="SUPFAM" id="SSF52540">
    <property type="entry name" value="P-loop containing nucleoside triphosphate hydrolases"/>
    <property type="match status" value="1"/>
</dbReference>
<feature type="region of interest" description="Disordered" evidence="1">
    <location>
        <begin position="1"/>
        <end position="22"/>
    </location>
</feature>
<name>A0A6C0LZY4_9ZZZZ</name>
<dbReference type="Gene3D" id="1.10.8.60">
    <property type="match status" value="1"/>
</dbReference>